<feature type="repeat" description="PPR" evidence="1">
    <location>
        <begin position="186"/>
        <end position="220"/>
    </location>
</feature>
<dbReference type="Pfam" id="PF13041">
    <property type="entry name" value="PPR_2"/>
    <property type="match status" value="1"/>
</dbReference>
<comment type="caution">
    <text evidence="2">The sequence shown here is derived from an EMBL/GenBank/DDBJ whole genome shotgun (WGS) entry which is preliminary data.</text>
</comment>
<dbReference type="PANTHER" id="PTHR45613">
    <property type="entry name" value="PENTATRICOPEPTIDE REPEAT-CONTAINING PROTEIN"/>
    <property type="match status" value="1"/>
</dbReference>
<dbReference type="NCBIfam" id="TIGR00756">
    <property type="entry name" value="PPR"/>
    <property type="match status" value="3"/>
</dbReference>
<reference evidence="2 3" key="1">
    <citation type="submission" date="2020-12" db="EMBL/GenBank/DDBJ databases">
        <title>Concerted genomic and epigenomic changes stabilize Arabidopsis allopolyploids.</title>
        <authorList>
            <person name="Chen Z."/>
        </authorList>
    </citation>
    <scope>NUCLEOTIDE SEQUENCE [LARGE SCALE GENOMIC DNA]</scope>
    <source>
        <strain evidence="2">As9502</strain>
        <tissue evidence="2">Leaf</tissue>
    </source>
</reference>
<organism evidence="2 3">
    <name type="scientific">Arabidopsis suecica</name>
    <name type="common">Swedish thale-cress</name>
    <name type="synonym">Cardaminopsis suecica</name>
    <dbReference type="NCBI Taxonomy" id="45249"/>
    <lineage>
        <taxon>Eukaryota</taxon>
        <taxon>Viridiplantae</taxon>
        <taxon>Streptophyta</taxon>
        <taxon>Embryophyta</taxon>
        <taxon>Tracheophyta</taxon>
        <taxon>Spermatophyta</taxon>
        <taxon>Magnoliopsida</taxon>
        <taxon>eudicotyledons</taxon>
        <taxon>Gunneridae</taxon>
        <taxon>Pentapetalae</taxon>
        <taxon>rosids</taxon>
        <taxon>malvids</taxon>
        <taxon>Brassicales</taxon>
        <taxon>Brassicaceae</taxon>
        <taxon>Camelineae</taxon>
        <taxon>Arabidopsis</taxon>
    </lineage>
</organism>
<dbReference type="AlphaFoldDB" id="A0A8T2CGN4"/>
<feature type="repeat" description="PPR" evidence="1">
    <location>
        <begin position="257"/>
        <end position="291"/>
    </location>
</feature>
<evidence type="ECO:0000313" key="2">
    <source>
        <dbReference type="EMBL" id="KAG7596803.1"/>
    </source>
</evidence>
<keyword evidence="3" id="KW-1185">Reference proteome</keyword>
<name>A0A8T2CGN4_ARASU</name>
<dbReference type="OrthoDB" id="1031825at2759"/>
<sequence length="418" mass="46969">MAVRKRLLSCAYPLLQENQSGLASVLSSAFGAPASQKNPSNLSKIFKLATELLQKPETPKQPQGHNNNNNNNNNNFSFLKAFTFSDVSSLHHLDPNFHKSVYGCASLLDVLTKHGIACNVPKLFCFMILQCAKHSDFLFVIDFSIKFKSLLTPNCYKALFDSLASVSLLSGMKRVYTEMLDVVSPGVHTYNTMVNVYCKHGYMVESNQFVCKMILSGLAPNLSTFTSLIMGYSRTKDVDAALRVFHKNMVDYGCVPDFKCYEHLILGICFAKKLGLAQRLLDQMQRQGITPSWIVFDEIVKCCCKLNKYGEAAQVVDHMISSGGYTPELMDCRTLICGLYEQGEKERANAVFHKLLQSGEYYDEEIAWTILIRGLRKKKSLSEDFSQLFQAMLISGCHLSPQTHFMLNQGLQRKTQCA</sequence>
<feature type="repeat" description="PPR" evidence="1">
    <location>
        <begin position="221"/>
        <end position="256"/>
    </location>
</feature>
<dbReference type="EMBL" id="JAEFBJ010000006">
    <property type="protein sequence ID" value="KAG7596803.1"/>
    <property type="molecule type" value="Genomic_DNA"/>
</dbReference>
<evidence type="ECO:0000313" key="3">
    <source>
        <dbReference type="Proteomes" id="UP000694251"/>
    </source>
</evidence>
<dbReference type="Proteomes" id="UP000694251">
    <property type="component" value="Chromosome 6"/>
</dbReference>
<dbReference type="PROSITE" id="PS51375">
    <property type="entry name" value="PPR"/>
    <property type="match status" value="3"/>
</dbReference>
<proteinExistence type="predicted"/>
<evidence type="ECO:0000256" key="1">
    <source>
        <dbReference type="PROSITE-ProRule" id="PRU00708"/>
    </source>
</evidence>
<gene>
    <name evidence="2" type="ORF">ISN44_As06g012310</name>
</gene>
<dbReference type="PANTHER" id="PTHR45613:SF207">
    <property type="entry name" value="OS08G0300700 PROTEIN"/>
    <property type="match status" value="1"/>
</dbReference>
<dbReference type="Pfam" id="PF13812">
    <property type="entry name" value="PPR_3"/>
    <property type="match status" value="1"/>
</dbReference>
<protein>
    <submittedName>
        <fullName evidence="2">Pentatricopeptide repeat</fullName>
    </submittedName>
</protein>
<dbReference type="InterPro" id="IPR002885">
    <property type="entry name" value="PPR_rpt"/>
</dbReference>
<accession>A0A8T2CGN4</accession>